<sequence length="109" mass="11600">MSIHHLPNSMVPIPYADIVRLRECVAALDTVLGSMAVTFEQALDRHDGDCDIELNGDETDSSQCEDDHPLIGTGALRPGIWGGGPGCSISDPDEAVDDKPCDADSEDGY</sequence>
<evidence type="ECO:0000313" key="3">
    <source>
        <dbReference type="Proteomes" id="UP000515297"/>
    </source>
</evidence>
<dbReference type="Proteomes" id="UP000515297">
    <property type="component" value="Chromosome"/>
</dbReference>
<evidence type="ECO:0000313" key="2">
    <source>
        <dbReference type="EMBL" id="QNE05412.1"/>
    </source>
</evidence>
<organism evidence="2 3">
    <name type="scientific">Croceicoccus marinus</name>
    <dbReference type="NCBI Taxonomy" id="450378"/>
    <lineage>
        <taxon>Bacteria</taxon>
        <taxon>Pseudomonadati</taxon>
        <taxon>Pseudomonadota</taxon>
        <taxon>Alphaproteobacteria</taxon>
        <taxon>Sphingomonadales</taxon>
        <taxon>Erythrobacteraceae</taxon>
        <taxon>Croceicoccus</taxon>
    </lineage>
</organism>
<accession>A0A7G6VUJ7</accession>
<dbReference type="EMBL" id="CP060052">
    <property type="protein sequence ID" value="QNE05412.1"/>
    <property type="molecule type" value="Genomic_DNA"/>
</dbReference>
<evidence type="ECO:0000256" key="1">
    <source>
        <dbReference type="SAM" id="MobiDB-lite"/>
    </source>
</evidence>
<dbReference type="AlphaFoldDB" id="A0A7G6VUJ7"/>
<proteinExistence type="predicted"/>
<feature type="region of interest" description="Disordered" evidence="1">
    <location>
        <begin position="82"/>
        <end position="109"/>
    </location>
</feature>
<gene>
    <name evidence="2" type="ORF">H4O24_01495</name>
</gene>
<name>A0A7G6VUJ7_9SPHN</name>
<protein>
    <submittedName>
        <fullName evidence="2">Uncharacterized protein</fullName>
    </submittedName>
</protein>
<dbReference type="RefSeq" id="WP_185884518.1">
    <property type="nucleotide sequence ID" value="NZ_CP060052.1"/>
</dbReference>
<reference evidence="2 3" key="1">
    <citation type="submission" date="2020-08" db="EMBL/GenBank/DDBJ databases">
        <authorList>
            <person name="Liu G."/>
            <person name="Sun C."/>
        </authorList>
    </citation>
    <scope>NUCLEOTIDE SEQUENCE [LARGE SCALE GENOMIC DNA]</scope>
    <source>
        <strain evidence="2 3">OT19</strain>
    </source>
</reference>